<evidence type="ECO:0000313" key="4">
    <source>
        <dbReference type="RefSeq" id="XP_009782720.1"/>
    </source>
</evidence>
<feature type="non-terminal residue" evidence="4">
    <location>
        <position position="1"/>
    </location>
</feature>
<sequence length="71" mass="8337">ALYRQCAERRDKELRQRLQDSEQKLGLSMPLDQAKERATQLESEVTLLERYVRVKISNDIDKSVFSLAMTH</sequence>
<dbReference type="AlphaFoldDB" id="A0A1U7X8E5"/>
<dbReference type="PANTHER" id="PTHR36047:SF1">
    <property type="entry name" value="OS01G0191000 PROTEIN"/>
    <property type="match status" value="1"/>
</dbReference>
<name>A0A1U7X8E5_NICSY</name>
<gene>
    <name evidence="4" type="primary">LOC104231420</name>
</gene>
<dbReference type="RefSeq" id="XP_009782720.1">
    <property type="nucleotide sequence ID" value="XM_009784418.1"/>
</dbReference>
<proteinExistence type="predicted"/>
<evidence type="ECO:0000313" key="3">
    <source>
        <dbReference type="Proteomes" id="UP000189701"/>
    </source>
</evidence>
<dbReference type="Pfam" id="PF25086">
    <property type="entry name" value="DUF7803"/>
    <property type="match status" value="1"/>
</dbReference>
<reference evidence="3" key="1">
    <citation type="journal article" date="2013" name="Genome Biol.">
        <title>Reference genomes and transcriptomes of Nicotiana sylvestris and Nicotiana tomentosiformis.</title>
        <authorList>
            <person name="Sierro N."/>
            <person name="Battey J.N."/>
            <person name="Ouadi S."/>
            <person name="Bovet L."/>
            <person name="Goepfert S."/>
            <person name="Bakaher N."/>
            <person name="Peitsch M.C."/>
            <person name="Ivanov N.V."/>
        </authorList>
    </citation>
    <scope>NUCLEOTIDE SEQUENCE [LARGE SCALE GENOMIC DNA]</scope>
</reference>
<evidence type="ECO:0000256" key="1">
    <source>
        <dbReference type="SAM" id="Coils"/>
    </source>
</evidence>
<keyword evidence="3" id="KW-1185">Reference proteome</keyword>
<accession>A0A1U7X8E5</accession>
<reference evidence="4" key="2">
    <citation type="submission" date="2025-08" db="UniProtKB">
        <authorList>
            <consortium name="RefSeq"/>
        </authorList>
    </citation>
    <scope>IDENTIFICATION</scope>
    <source>
        <tissue evidence="4">Leaf</tissue>
    </source>
</reference>
<feature type="coiled-coil region" evidence="1">
    <location>
        <begin position="4"/>
        <end position="51"/>
    </location>
</feature>
<feature type="domain" description="DUF7803" evidence="2">
    <location>
        <begin position="1"/>
        <end position="52"/>
    </location>
</feature>
<keyword evidence="1" id="KW-0175">Coiled coil</keyword>
<evidence type="ECO:0000259" key="2">
    <source>
        <dbReference type="Pfam" id="PF25086"/>
    </source>
</evidence>
<dbReference type="InterPro" id="IPR056705">
    <property type="entry name" value="DUF7803"/>
</dbReference>
<dbReference type="PANTHER" id="PTHR36047">
    <property type="entry name" value="OS01G0191000 PROTEIN"/>
    <property type="match status" value="1"/>
</dbReference>
<dbReference type="Proteomes" id="UP000189701">
    <property type="component" value="Unplaced"/>
</dbReference>
<protein>
    <submittedName>
        <fullName evidence="4">Uncharacterized protein LOC104231420</fullName>
    </submittedName>
</protein>
<organism evidence="3 4">
    <name type="scientific">Nicotiana sylvestris</name>
    <name type="common">Wood tobacco</name>
    <name type="synonym">South American tobacco</name>
    <dbReference type="NCBI Taxonomy" id="4096"/>
    <lineage>
        <taxon>Eukaryota</taxon>
        <taxon>Viridiplantae</taxon>
        <taxon>Streptophyta</taxon>
        <taxon>Embryophyta</taxon>
        <taxon>Tracheophyta</taxon>
        <taxon>Spermatophyta</taxon>
        <taxon>Magnoliopsida</taxon>
        <taxon>eudicotyledons</taxon>
        <taxon>Gunneridae</taxon>
        <taxon>Pentapetalae</taxon>
        <taxon>asterids</taxon>
        <taxon>lamiids</taxon>
        <taxon>Solanales</taxon>
        <taxon>Solanaceae</taxon>
        <taxon>Nicotianoideae</taxon>
        <taxon>Nicotianeae</taxon>
        <taxon>Nicotiana</taxon>
    </lineage>
</organism>
<dbReference type="STRING" id="4096.A0A1U7X8E5"/>
<dbReference type="OrthoDB" id="1884014at2759"/>